<dbReference type="PANTHER" id="PTHR22754:SF34">
    <property type="entry name" value="DISCO-INTERACTING PROTEIN 2 HOMOLOG A"/>
    <property type="match status" value="1"/>
</dbReference>
<evidence type="ECO:0000313" key="3">
    <source>
        <dbReference type="Proteomes" id="UP000283210"/>
    </source>
</evidence>
<dbReference type="InterPro" id="IPR042099">
    <property type="entry name" value="ANL_N_sf"/>
</dbReference>
<dbReference type="OrthoDB" id="8949452at2759"/>
<dbReference type="SUPFAM" id="SSF56801">
    <property type="entry name" value="Acetyl-CoA synthetase-like"/>
    <property type="match status" value="1"/>
</dbReference>
<protein>
    <recommendedName>
        <fullName evidence="1">AMP-dependent synthetase/ligase domain-containing protein</fullName>
    </recommendedName>
</protein>
<organism evidence="2 3">
    <name type="scientific">Oryzias javanicus</name>
    <name type="common">Javanese ricefish</name>
    <name type="synonym">Aplocheilus javanicus</name>
    <dbReference type="NCBI Taxonomy" id="123683"/>
    <lineage>
        <taxon>Eukaryota</taxon>
        <taxon>Metazoa</taxon>
        <taxon>Chordata</taxon>
        <taxon>Craniata</taxon>
        <taxon>Vertebrata</taxon>
        <taxon>Euteleostomi</taxon>
        <taxon>Actinopterygii</taxon>
        <taxon>Neopterygii</taxon>
        <taxon>Teleostei</taxon>
        <taxon>Neoteleostei</taxon>
        <taxon>Acanthomorphata</taxon>
        <taxon>Ovalentaria</taxon>
        <taxon>Atherinomorphae</taxon>
        <taxon>Beloniformes</taxon>
        <taxon>Adrianichthyidae</taxon>
        <taxon>Oryziinae</taxon>
        <taxon>Oryzias</taxon>
    </lineage>
</organism>
<dbReference type="Gene3D" id="3.40.50.12780">
    <property type="entry name" value="N-terminal domain of ligase-like"/>
    <property type="match status" value="1"/>
</dbReference>
<dbReference type="EMBL" id="ML136731">
    <property type="protein sequence ID" value="RVE55436.1"/>
    <property type="molecule type" value="Genomic_DNA"/>
</dbReference>
<accession>A0A437BY88</accession>
<dbReference type="PANTHER" id="PTHR22754">
    <property type="entry name" value="DISCO-INTERACTING PROTEIN 2 DIP2 -RELATED"/>
    <property type="match status" value="1"/>
</dbReference>
<evidence type="ECO:0000313" key="2">
    <source>
        <dbReference type="EMBL" id="RVE55436.1"/>
    </source>
</evidence>
<reference evidence="2 3" key="2">
    <citation type="submission" date="2019-01" db="EMBL/GenBank/DDBJ databases">
        <title>A chromosome length genome reference of the Java medaka (oryzias javanicus).</title>
        <authorList>
            <person name="Herpin A."/>
            <person name="Takehana Y."/>
            <person name="Naruse K."/>
            <person name="Ansai S."/>
            <person name="Kawaguchi M."/>
        </authorList>
    </citation>
    <scope>NUCLEOTIDE SEQUENCE [LARGE SCALE GENOMIC DNA]</scope>
    <source>
        <strain evidence="2">RS831</strain>
        <tissue evidence="2">Whole body</tissue>
    </source>
</reference>
<evidence type="ECO:0000259" key="1">
    <source>
        <dbReference type="Pfam" id="PF00501"/>
    </source>
</evidence>
<dbReference type="GO" id="GO:0009986">
    <property type="term" value="C:cell surface"/>
    <property type="evidence" value="ECO:0007669"/>
    <property type="project" value="TreeGrafter"/>
</dbReference>
<sequence>MIVGNLVAGKRIAQACGRDLGQFEDNDQFLYIQDVLQWRAQATPDHPLFLVLNSKGAVASTASCLQLHKRAERVAAALMGRLNTGDHVALVYPPGIDLIATFYGCLYAGCVPVTVRPPHPQNLATTLPTVKMIVEVSKSVCILTTQAIMKLLKSKDAAAAVDIKSWPTVLDTDDLPRKKNNQM</sequence>
<dbReference type="Proteomes" id="UP000283210">
    <property type="component" value="Unassembled WGS sequence"/>
</dbReference>
<gene>
    <name evidence="2" type="ORF">OJAV_G00236370</name>
</gene>
<dbReference type="InterPro" id="IPR000873">
    <property type="entry name" value="AMP-dep_synth/lig_dom"/>
</dbReference>
<keyword evidence="3" id="KW-1185">Reference proteome</keyword>
<name>A0A437BY88_ORYJA</name>
<reference evidence="2 3" key="1">
    <citation type="submission" date="2018-11" db="EMBL/GenBank/DDBJ databases">
        <authorList>
            <person name="Lopez-Roques C."/>
            <person name="Donnadieu C."/>
            <person name="Bouchez O."/>
            <person name="Klopp C."/>
            <person name="Cabau C."/>
            <person name="Zahm M."/>
        </authorList>
    </citation>
    <scope>NUCLEOTIDE SEQUENCE [LARGE SCALE GENOMIC DNA]</scope>
    <source>
        <strain evidence="2">RS831</strain>
        <tissue evidence="2">Whole body</tissue>
    </source>
</reference>
<dbReference type="Pfam" id="PF00501">
    <property type="entry name" value="AMP-binding"/>
    <property type="match status" value="1"/>
</dbReference>
<dbReference type="AlphaFoldDB" id="A0A437BY88"/>
<feature type="domain" description="AMP-dependent synthetase/ligase" evidence="1">
    <location>
        <begin position="36"/>
        <end position="178"/>
    </location>
</feature>
<proteinExistence type="predicted"/>